<evidence type="ECO:0000256" key="1">
    <source>
        <dbReference type="ARBA" id="ARBA00006484"/>
    </source>
</evidence>
<comment type="similarity">
    <text evidence="1">Belongs to the short-chain dehydrogenases/reductases (SDR) family.</text>
</comment>
<dbReference type="PANTHER" id="PTHR24321">
    <property type="entry name" value="DEHYDROGENASES, SHORT CHAIN"/>
    <property type="match status" value="1"/>
</dbReference>
<dbReference type="InterPro" id="IPR002347">
    <property type="entry name" value="SDR_fam"/>
</dbReference>
<dbReference type="InterPro" id="IPR020904">
    <property type="entry name" value="Sc_DH/Rdtase_CS"/>
</dbReference>
<proteinExistence type="inferred from homology"/>
<dbReference type="EMBL" id="VLNT01000004">
    <property type="protein sequence ID" value="TSD64449.1"/>
    <property type="molecule type" value="Genomic_DNA"/>
</dbReference>
<reference evidence="3 4" key="1">
    <citation type="submission" date="2019-07" db="EMBL/GenBank/DDBJ databases">
        <authorList>
            <person name="Zhao L.H."/>
        </authorList>
    </citation>
    <scope>NUCLEOTIDE SEQUENCE [LARGE SCALE GENOMIC DNA]</scope>
    <source>
        <strain evidence="3 4">Co35</strain>
    </source>
</reference>
<dbReference type="PROSITE" id="PS00061">
    <property type="entry name" value="ADH_SHORT"/>
    <property type="match status" value="1"/>
</dbReference>
<gene>
    <name evidence="3" type="ORF">FNM00_07080</name>
</gene>
<dbReference type="PRINTS" id="PR00080">
    <property type="entry name" value="SDRFAMILY"/>
</dbReference>
<dbReference type="Gene3D" id="3.40.50.720">
    <property type="entry name" value="NAD(P)-binding Rossmann-like Domain"/>
    <property type="match status" value="1"/>
</dbReference>
<sequence length="269" mass="28361">MLDDKRILITGAAQGMGREIALEAARRGASHLGIADRDVEGLRTLAAEIEALGARAAELEVDLAQGTQVIAMVDDFARQAGGMDTLVNNAGVLDHVFTDPDRVRVHELEETAWDAVMDINLKAVWLAIKAATPYLMESSRGPSVVNAASVAGMNGSPMTAYSVSKAAVLQLTRTAAVGLAPHIRVNAFSPGSIRTPMSQSHLDAADDKVARARAMYGTHLLPRFGEVEEIAAAVCFLASDAASFITGANLPVDGGTTAWRGVRDDVEVD</sequence>
<evidence type="ECO:0000256" key="2">
    <source>
        <dbReference type="ARBA" id="ARBA00023002"/>
    </source>
</evidence>
<dbReference type="SUPFAM" id="SSF51735">
    <property type="entry name" value="NAD(P)-binding Rossmann-fold domains"/>
    <property type="match status" value="1"/>
</dbReference>
<dbReference type="CDD" id="cd05233">
    <property type="entry name" value="SDR_c"/>
    <property type="match status" value="1"/>
</dbReference>
<name>A0A554SDM6_9ACTN</name>
<comment type="caution">
    <text evidence="3">The sequence shown here is derived from an EMBL/GenBank/DDBJ whole genome shotgun (WGS) entry which is preliminary data.</text>
</comment>
<dbReference type="OrthoDB" id="517007at2"/>
<dbReference type="FunFam" id="3.40.50.720:FF:000084">
    <property type="entry name" value="Short-chain dehydrogenase reductase"/>
    <property type="match status" value="1"/>
</dbReference>
<evidence type="ECO:0000313" key="3">
    <source>
        <dbReference type="EMBL" id="TSD64449.1"/>
    </source>
</evidence>
<dbReference type="PANTHER" id="PTHR24321:SF8">
    <property type="entry name" value="ESTRADIOL 17-BETA-DEHYDROGENASE 8-RELATED"/>
    <property type="match status" value="1"/>
</dbReference>
<keyword evidence="4" id="KW-1185">Reference proteome</keyword>
<dbReference type="InterPro" id="IPR036291">
    <property type="entry name" value="NAD(P)-bd_dom_sf"/>
</dbReference>
<dbReference type="Pfam" id="PF13561">
    <property type="entry name" value="adh_short_C2"/>
    <property type="match status" value="1"/>
</dbReference>
<keyword evidence="2" id="KW-0560">Oxidoreductase</keyword>
<dbReference type="PRINTS" id="PR00081">
    <property type="entry name" value="GDHRDH"/>
</dbReference>
<organism evidence="3 4">
    <name type="scientific">Aeromicrobium piscarium</name>
    <dbReference type="NCBI Taxonomy" id="2590901"/>
    <lineage>
        <taxon>Bacteria</taxon>
        <taxon>Bacillati</taxon>
        <taxon>Actinomycetota</taxon>
        <taxon>Actinomycetes</taxon>
        <taxon>Propionibacteriales</taxon>
        <taxon>Nocardioidaceae</taxon>
        <taxon>Aeromicrobium</taxon>
    </lineage>
</organism>
<dbReference type="GO" id="GO:0016491">
    <property type="term" value="F:oxidoreductase activity"/>
    <property type="evidence" value="ECO:0007669"/>
    <property type="project" value="UniProtKB-KW"/>
</dbReference>
<accession>A0A554SDM6</accession>
<dbReference type="AlphaFoldDB" id="A0A554SDM6"/>
<protein>
    <submittedName>
        <fullName evidence="3">SDR family oxidoreductase</fullName>
    </submittedName>
</protein>
<evidence type="ECO:0000313" key="4">
    <source>
        <dbReference type="Proteomes" id="UP000316988"/>
    </source>
</evidence>
<dbReference type="Proteomes" id="UP000316988">
    <property type="component" value="Unassembled WGS sequence"/>
</dbReference>